<dbReference type="RefSeq" id="WP_209677423.1">
    <property type="nucleotide sequence ID" value="NZ_JAGIOI010000001.1"/>
</dbReference>
<protein>
    <recommendedName>
        <fullName evidence="4">MFS transporter</fullName>
    </recommendedName>
</protein>
<evidence type="ECO:0000313" key="2">
    <source>
        <dbReference type="EMBL" id="MBP2411948.1"/>
    </source>
</evidence>
<keyword evidence="1" id="KW-0812">Transmembrane</keyword>
<feature type="transmembrane region" description="Helical" evidence="1">
    <location>
        <begin position="37"/>
        <end position="61"/>
    </location>
</feature>
<evidence type="ECO:0000256" key="1">
    <source>
        <dbReference type="SAM" id="Phobius"/>
    </source>
</evidence>
<keyword evidence="1" id="KW-1133">Transmembrane helix</keyword>
<keyword evidence="3" id="KW-1185">Reference proteome</keyword>
<evidence type="ECO:0008006" key="4">
    <source>
        <dbReference type="Google" id="ProtNLM"/>
    </source>
</evidence>
<keyword evidence="1" id="KW-0472">Membrane</keyword>
<dbReference type="Proteomes" id="UP000711614">
    <property type="component" value="Unassembled WGS sequence"/>
</dbReference>
<feature type="transmembrane region" description="Helical" evidence="1">
    <location>
        <begin position="12"/>
        <end position="31"/>
    </location>
</feature>
<organism evidence="2 3">
    <name type="scientific">Arthrobacter stackebrandtii</name>
    <dbReference type="NCBI Taxonomy" id="272161"/>
    <lineage>
        <taxon>Bacteria</taxon>
        <taxon>Bacillati</taxon>
        <taxon>Actinomycetota</taxon>
        <taxon>Actinomycetes</taxon>
        <taxon>Micrococcales</taxon>
        <taxon>Micrococcaceae</taxon>
        <taxon>Arthrobacter</taxon>
    </lineage>
</organism>
<feature type="transmembrane region" description="Helical" evidence="1">
    <location>
        <begin position="73"/>
        <end position="91"/>
    </location>
</feature>
<dbReference type="EMBL" id="JAGIOI010000001">
    <property type="protein sequence ID" value="MBP2411948.1"/>
    <property type="molecule type" value="Genomic_DNA"/>
</dbReference>
<comment type="caution">
    <text evidence="2">The sequence shown here is derived from an EMBL/GenBank/DDBJ whole genome shotgun (WGS) entry which is preliminary data.</text>
</comment>
<name>A0ABS4YT33_9MICC</name>
<proteinExistence type="predicted"/>
<gene>
    <name evidence="2" type="ORF">JOF48_000747</name>
</gene>
<sequence length="214" mass="21763">MASGGVRLARGWTGAATATFASMLSHMLAGGGAPDPAVLILALALSGLVCTLLAGRVLSLWRMAAGVALSQSVFHWLFSASAAMATVSAALPQGPHAAHDMGPAASAALTAAGGAATGGAAMAMNHDSPAMWLSHALAALVTVAVLRHGEVTAVRLIRALRMQLVRLRPPTVTATFPLRAKALPARLPILPLPNLGAPLLTMRHRGPPRLPALI</sequence>
<evidence type="ECO:0000313" key="3">
    <source>
        <dbReference type="Proteomes" id="UP000711614"/>
    </source>
</evidence>
<accession>A0ABS4YT33</accession>
<reference evidence="2 3" key="1">
    <citation type="submission" date="2021-03" db="EMBL/GenBank/DDBJ databases">
        <title>Sequencing the genomes of 1000 actinobacteria strains.</title>
        <authorList>
            <person name="Klenk H.-P."/>
        </authorList>
    </citation>
    <scope>NUCLEOTIDE SEQUENCE [LARGE SCALE GENOMIC DNA]</scope>
    <source>
        <strain evidence="2 3">DSM 16005</strain>
    </source>
</reference>